<dbReference type="PANTHER" id="PTHR44154">
    <property type="entry name" value="QUINONE OXIDOREDUCTASE"/>
    <property type="match status" value="1"/>
</dbReference>
<dbReference type="Pfam" id="PF08240">
    <property type="entry name" value="ADH_N"/>
    <property type="match status" value="1"/>
</dbReference>
<evidence type="ECO:0000256" key="6">
    <source>
        <dbReference type="ARBA" id="ARBA00022990"/>
    </source>
</evidence>
<keyword evidence="5" id="KW-0694">RNA-binding</keyword>
<dbReference type="InterPro" id="IPR036291">
    <property type="entry name" value="NAD(P)-bd_dom_sf"/>
</dbReference>
<dbReference type="Pfam" id="PF00107">
    <property type="entry name" value="ADH_zinc_N"/>
    <property type="match status" value="1"/>
</dbReference>
<dbReference type="Gene3D" id="3.40.50.720">
    <property type="entry name" value="NAD(P)-binding Rossmann-like Domain"/>
    <property type="match status" value="1"/>
</dbReference>
<protein>
    <submittedName>
        <fullName evidence="8">Alcohol dehydrogenase</fullName>
    </submittedName>
</protein>
<evidence type="ECO:0000256" key="4">
    <source>
        <dbReference type="ARBA" id="ARBA00022857"/>
    </source>
</evidence>
<dbReference type="InterPro" id="IPR011032">
    <property type="entry name" value="GroES-like_sf"/>
</dbReference>
<dbReference type="InterPro" id="IPR013154">
    <property type="entry name" value="ADH-like_N"/>
</dbReference>
<keyword evidence="3" id="KW-0963">Cytoplasm</keyword>
<dbReference type="SUPFAM" id="SSF50129">
    <property type="entry name" value="GroES-like"/>
    <property type="match status" value="1"/>
</dbReference>
<dbReference type="EMBL" id="BJCE01000068">
    <property type="protein sequence ID" value="GCL37246.1"/>
    <property type="molecule type" value="Genomic_DNA"/>
</dbReference>
<feature type="domain" description="Enoyl reductase (ER)" evidence="7">
    <location>
        <begin position="13"/>
        <end position="312"/>
    </location>
</feature>
<dbReference type="GO" id="GO:0005737">
    <property type="term" value="C:cytoplasm"/>
    <property type="evidence" value="ECO:0007669"/>
    <property type="project" value="UniProtKB-SubCell"/>
</dbReference>
<keyword evidence="4" id="KW-0521">NADP</keyword>
<evidence type="ECO:0000313" key="8">
    <source>
        <dbReference type="EMBL" id="GCL37246.1"/>
    </source>
</evidence>
<evidence type="ECO:0000256" key="2">
    <source>
        <dbReference type="ARBA" id="ARBA00011881"/>
    </source>
</evidence>
<dbReference type="InterPro" id="IPR013149">
    <property type="entry name" value="ADH-like_C"/>
</dbReference>
<evidence type="ECO:0000256" key="5">
    <source>
        <dbReference type="ARBA" id="ARBA00022884"/>
    </source>
</evidence>
<dbReference type="AlphaFoldDB" id="A0A480A081"/>
<dbReference type="Proteomes" id="UP000300142">
    <property type="component" value="Unassembled WGS sequence"/>
</dbReference>
<comment type="subunit">
    <text evidence="2">Homotetramer.</text>
</comment>
<evidence type="ECO:0000259" key="7">
    <source>
        <dbReference type="SMART" id="SM00829"/>
    </source>
</evidence>
<accession>A0A480A081</accession>
<dbReference type="SMART" id="SM00829">
    <property type="entry name" value="PKS_ER"/>
    <property type="match status" value="1"/>
</dbReference>
<comment type="subcellular location">
    <subcellularLocation>
        <location evidence="1">Cytoplasm</location>
    </subcellularLocation>
</comment>
<comment type="caution">
    <text evidence="8">The sequence shown here is derived from an EMBL/GenBank/DDBJ whole genome shotgun (WGS) entry which is preliminary data.</text>
</comment>
<dbReference type="GO" id="GO:0008270">
    <property type="term" value="F:zinc ion binding"/>
    <property type="evidence" value="ECO:0007669"/>
    <property type="project" value="InterPro"/>
</dbReference>
<sequence length="315" mass="33050">MNNKIRAVVVDPNVPGRLALKEVAAPTPATNEAIIKVASISLNRGELRRASTAQAGWRPGWDLAGTVETPAADGSGPPQGARVVGFLPSGAWGEIVAVPTHSLAELPRFVSFAQAATLPIAGLTAYHIMKKGGFLFNQPVLITGASGGVGNFAIQLARLSGAKVTAHLRTSKYEPIVKEAGAHHIVIGEDISPAQQYGPYHLIIDSVGGDVLGKALGFLGTNGQAVVFGTTAGREVTFNAGNLYALGGASIYGLIVFHELKQESASVGLKWLVELVESGQLRPHIDIEAPWTEIADVAQKLVDRRFPGKAVLHIS</sequence>
<evidence type="ECO:0000313" key="9">
    <source>
        <dbReference type="Proteomes" id="UP000300142"/>
    </source>
</evidence>
<dbReference type="InterPro" id="IPR002364">
    <property type="entry name" value="Quin_OxRdtase/zeta-crystal_CS"/>
</dbReference>
<gene>
    <name evidence="8" type="ORF">SR1949_23540</name>
</gene>
<name>A0A480A081_9CYAN</name>
<dbReference type="CDD" id="cd08270">
    <property type="entry name" value="MDR4"/>
    <property type="match status" value="1"/>
</dbReference>
<dbReference type="GO" id="GO:0003723">
    <property type="term" value="F:RNA binding"/>
    <property type="evidence" value="ECO:0007669"/>
    <property type="project" value="UniProtKB-KW"/>
</dbReference>
<dbReference type="GO" id="GO:0016491">
    <property type="term" value="F:oxidoreductase activity"/>
    <property type="evidence" value="ECO:0007669"/>
    <property type="project" value="InterPro"/>
</dbReference>
<dbReference type="Gene3D" id="3.90.180.10">
    <property type="entry name" value="Medium-chain alcohol dehydrogenases, catalytic domain"/>
    <property type="match status" value="1"/>
</dbReference>
<dbReference type="PROSITE" id="PS01162">
    <property type="entry name" value="QOR_ZETA_CRYSTAL"/>
    <property type="match status" value="1"/>
</dbReference>
<organism evidence="8 9">
    <name type="scientific">Sphaerospermopsis reniformis</name>
    <dbReference type="NCBI Taxonomy" id="531300"/>
    <lineage>
        <taxon>Bacteria</taxon>
        <taxon>Bacillati</taxon>
        <taxon>Cyanobacteriota</taxon>
        <taxon>Cyanophyceae</taxon>
        <taxon>Nostocales</taxon>
        <taxon>Aphanizomenonaceae</taxon>
        <taxon>Sphaerospermopsis</taxon>
    </lineage>
</organism>
<evidence type="ECO:0000256" key="1">
    <source>
        <dbReference type="ARBA" id="ARBA00004496"/>
    </source>
</evidence>
<proteinExistence type="predicted"/>
<dbReference type="SUPFAM" id="SSF51735">
    <property type="entry name" value="NAD(P)-binding Rossmann-fold domains"/>
    <property type="match status" value="1"/>
</dbReference>
<dbReference type="InterPro" id="IPR051603">
    <property type="entry name" value="Zinc-ADH_QOR/CCCR"/>
</dbReference>
<dbReference type="RefSeq" id="WP_137667497.1">
    <property type="nucleotide sequence ID" value="NZ_BJCE01000068.1"/>
</dbReference>
<reference evidence="9" key="1">
    <citation type="submission" date="2019-02" db="EMBL/GenBank/DDBJ databases">
        <title>Draft genome sequence of Sphaerospermopsis reniformis NIES-1949.</title>
        <authorList>
            <person name="Yamaguchi H."/>
            <person name="Suzuki S."/>
            <person name="Kawachi M."/>
        </authorList>
    </citation>
    <scope>NUCLEOTIDE SEQUENCE [LARGE SCALE GENOMIC DNA]</scope>
    <source>
        <strain evidence="9">NIES-1949</strain>
    </source>
</reference>
<evidence type="ECO:0000256" key="3">
    <source>
        <dbReference type="ARBA" id="ARBA00022490"/>
    </source>
</evidence>
<dbReference type="PANTHER" id="PTHR44154:SF1">
    <property type="entry name" value="QUINONE OXIDOREDUCTASE"/>
    <property type="match status" value="1"/>
</dbReference>
<keyword evidence="9" id="KW-1185">Reference proteome</keyword>
<keyword evidence="6" id="KW-0007">Acetylation</keyword>
<dbReference type="InterPro" id="IPR020843">
    <property type="entry name" value="ER"/>
</dbReference>